<feature type="compositionally biased region" description="Basic and acidic residues" evidence="1">
    <location>
        <begin position="86"/>
        <end position="99"/>
    </location>
</feature>
<proteinExistence type="predicted"/>
<dbReference type="AlphaFoldDB" id="A0A6J4NSX0"/>
<feature type="non-terminal residue" evidence="2">
    <location>
        <position position="125"/>
    </location>
</feature>
<evidence type="ECO:0000256" key="1">
    <source>
        <dbReference type="SAM" id="MobiDB-lite"/>
    </source>
</evidence>
<reference evidence="2" key="1">
    <citation type="submission" date="2020-02" db="EMBL/GenBank/DDBJ databases">
        <authorList>
            <person name="Meier V. D."/>
        </authorList>
    </citation>
    <scope>NUCLEOTIDE SEQUENCE</scope>
    <source>
        <strain evidence="2">AVDCRST_MAG01</strain>
    </source>
</reference>
<feature type="region of interest" description="Disordered" evidence="1">
    <location>
        <begin position="1"/>
        <end position="125"/>
    </location>
</feature>
<feature type="compositionally biased region" description="Basic and acidic residues" evidence="1">
    <location>
        <begin position="115"/>
        <end position="125"/>
    </location>
</feature>
<sequence length="125" mass="14563">VRTGGSPVHQEPRVGPRRGRRGDRRHHRPRPGRARRCGLRRVARDGRYARGRRLLRRRRERQGRLGPVRAGGRRGRRGQQRAGGQPREDQRRPLRRGLDSEAPGLRPGRPPLSRRLREAARRRVL</sequence>
<dbReference type="EMBL" id="CADCUW010000123">
    <property type="protein sequence ID" value="CAA9396583.1"/>
    <property type="molecule type" value="Genomic_DNA"/>
</dbReference>
<feature type="compositionally biased region" description="Basic residues" evidence="1">
    <location>
        <begin position="49"/>
        <end position="61"/>
    </location>
</feature>
<protein>
    <submittedName>
        <fullName evidence="2">Glycine cleavage system H protein</fullName>
    </submittedName>
</protein>
<organism evidence="2">
    <name type="scientific">uncultured Rubrobacteraceae bacterium</name>
    <dbReference type="NCBI Taxonomy" id="349277"/>
    <lineage>
        <taxon>Bacteria</taxon>
        <taxon>Bacillati</taxon>
        <taxon>Actinomycetota</taxon>
        <taxon>Rubrobacteria</taxon>
        <taxon>Rubrobacterales</taxon>
        <taxon>Rubrobacteraceae</taxon>
        <taxon>environmental samples</taxon>
    </lineage>
</organism>
<feature type="non-terminal residue" evidence="2">
    <location>
        <position position="1"/>
    </location>
</feature>
<gene>
    <name evidence="2" type="ORF">AVDCRST_MAG01-01-792</name>
</gene>
<feature type="compositionally biased region" description="Low complexity" evidence="1">
    <location>
        <begin position="103"/>
        <end position="113"/>
    </location>
</feature>
<feature type="compositionally biased region" description="Basic residues" evidence="1">
    <location>
        <begin position="15"/>
        <end position="41"/>
    </location>
</feature>
<name>A0A6J4NSX0_9ACTN</name>
<accession>A0A6J4NSX0</accession>
<evidence type="ECO:0000313" key="2">
    <source>
        <dbReference type="EMBL" id="CAA9396583.1"/>
    </source>
</evidence>